<organism evidence="3 4">
    <name type="scientific">Flavobacterium indicum (strain DSM 17447 / CIP 109464 / GPTSA100-9)</name>
    <dbReference type="NCBI Taxonomy" id="1094466"/>
    <lineage>
        <taxon>Bacteria</taxon>
        <taxon>Pseudomonadati</taxon>
        <taxon>Bacteroidota</taxon>
        <taxon>Flavobacteriia</taxon>
        <taxon>Flavobacteriales</taxon>
        <taxon>Flavobacteriaceae</taxon>
        <taxon>Flavobacterium</taxon>
    </lineage>
</organism>
<evidence type="ECO:0000256" key="1">
    <source>
        <dbReference type="SAM" id="Phobius"/>
    </source>
</evidence>
<feature type="transmembrane region" description="Helical" evidence="1">
    <location>
        <begin position="53"/>
        <end position="78"/>
    </location>
</feature>
<keyword evidence="1" id="KW-0812">Transmembrane</keyword>
<evidence type="ECO:0000313" key="3">
    <source>
        <dbReference type="EMBL" id="CCG52936.1"/>
    </source>
</evidence>
<dbReference type="STRING" id="1094466.KQS_04850"/>
<gene>
    <name evidence="3" type="ordered locus">KQS_04850</name>
</gene>
<reference evidence="3 4" key="1">
    <citation type="journal article" date="2012" name="J. Bacteriol.">
        <title>Complete Genome Sequence of Flavobacterium indicum GPSTA100-9T, Isolated from Warm Spring Water.</title>
        <authorList>
            <person name="Barbier P."/>
            <person name="Houel A."/>
            <person name="Loux V."/>
            <person name="Poulain J."/>
            <person name="Bernardet J.F."/>
            <person name="Touchon M."/>
            <person name="Duchaud E."/>
        </authorList>
    </citation>
    <scope>NUCLEOTIDE SEQUENCE [LARGE SCALE GENOMIC DNA]</scope>
    <source>
        <strain evidence="4">DSM 17447 / CIP 109464 / GPTSA100-9</strain>
    </source>
</reference>
<feature type="domain" description="2TM" evidence="2">
    <location>
        <begin position="14"/>
        <end position="92"/>
    </location>
</feature>
<accession>H8XUF3</accession>
<keyword evidence="1" id="KW-1133">Transmembrane helix</keyword>
<dbReference type="EMBL" id="HE774682">
    <property type="protein sequence ID" value="CCG52936.1"/>
    <property type="molecule type" value="Genomic_DNA"/>
</dbReference>
<dbReference type="RefSeq" id="WP_014388077.1">
    <property type="nucleotide sequence ID" value="NC_017025.1"/>
</dbReference>
<dbReference type="AlphaFoldDB" id="H8XUF3"/>
<name>H8XUF3_FLAIG</name>
<protein>
    <recommendedName>
        <fullName evidence="2">2TM domain-containing protein</fullName>
    </recommendedName>
</protein>
<feature type="transmembrane region" description="Helical" evidence="1">
    <location>
        <begin position="21"/>
        <end position="41"/>
    </location>
</feature>
<sequence>MEPTKFNDHEKYREAKKQVQELKGFYIHLFFYLALTLYFIYLNLTYSPQHIWFYWPMLGWGIGLFFHASKVFNFFPFLDKKWEEKKIQEYMNQTKNNQNE</sequence>
<dbReference type="KEGG" id="fin:KQS_04850"/>
<keyword evidence="1" id="KW-0472">Membrane</keyword>
<dbReference type="InterPro" id="IPR025698">
    <property type="entry name" value="2TM_dom"/>
</dbReference>
<keyword evidence="4" id="KW-1185">Reference proteome</keyword>
<dbReference type="eggNOG" id="COG2972">
    <property type="taxonomic scope" value="Bacteria"/>
</dbReference>
<dbReference type="OrthoDB" id="8965954at2"/>
<proteinExistence type="predicted"/>
<dbReference type="PATRIC" id="fig|1094466.5.peg.947"/>
<evidence type="ECO:0000259" key="2">
    <source>
        <dbReference type="Pfam" id="PF13239"/>
    </source>
</evidence>
<dbReference type="HOGENOM" id="CLU_173284_0_0_10"/>
<reference evidence="4" key="2">
    <citation type="submission" date="2012-03" db="EMBL/GenBank/DDBJ databases">
        <title>Complete genome sequence of Flavobacterium indicum GPTSA100-9T, isolated from warm spring water.</title>
        <authorList>
            <person name="Barbier P."/>
            <person name="Houel A."/>
            <person name="Loux V."/>
            <person name="Poulain J."/>
            <person name="Bernardet J.-F."/>
            <person name="Touchon M."/>
            <person name="Duchaud E."/>
        </authorList>
    </citation>
    <scope>NUCLEOTIDE SEQUENCE [LARGE SCALE GENOMIC DNA]</scope>
    <source>
        <strain evidence="4">DSM 17447 / CIP 109464 / GPTSA100-9</strain>
    </source>
</reference>
<evidence type="ECO:0000313" key="4">
    <source>
        <dbReference type="Proteomes" id="UP000007599"/>
    </source>
</evidence>
<dbReference type="Proteomes" id="UP000007599">
    <property type="component" value="Chromosome I"/>
</dbReference>
<dbReference type="Pfam" id="PF13239">
    <property type="entry name" value="2TM"/>
    <property type="match status" value="1"/>
</dbReference>